<keyword evidence="6" id="KW-0813">Transport</keyword>
<dbReference type="PANTHER" id="PTHR31811">
    <property type="entry name" value="TRNA A64-2'-O-RIBOSYLPHOSPHATE TRANSFERASE"/>
    <property type="match status" value="1"/>
</dbReference>
<dbReference type="GO" id="GO:0043399">
    <property type="term" value="F:tRNA adenosine(64)-2'-O-ribosylphosphate transferase activity"/>
    <property type="evidence" value="ECO:0007669"/>
    <property type="project" value="InterPro"/>
</dbReference>
<feature type="transmembrane region" description="Helical" evidence="9">
    <location>
        <begin position="856"/>
        <end position="878"/>
    </location>
</feature>
<evidence type="ECO:0000256" key="4">
    <source>
        <dbReference type="ARBA" id="ARBA00022989"/>
    </source>
</evidence>
<dbReference type="Pfam" id="PF19834">
    <property type="entry name" value="DUF6314"/>
    <property type="match status" value="1"/>
</dbReference>
<keyword evidence="5" id="KW-0560">Oxidoreductase</keyword>
<feature type="transmembrane region" description="Helical" evidence="9">
    <location>
        <begin position="1180"/>
        <end position="1198"/>
    </location>
</feature>
<dbReference type="GO" id="GO:0006811">
    <property type="term" value="P:monoatomic ion transport"/>
    <property type="evidence" value="ECO:0007669"/>
    <property type="project" value="UniProtKB-KW"/>
</dbReference>
<organism evidence="11 12">
    <name type="scientific">Venturia inaequalis</name>
    <name type="common">Apple scab fungus</name>
    <dbReference type="NCBI Taxonomy" id="5025"/>
    <lineage>
        <taxon>Eukaryota</taxon>
        <taxon>Fungi</taxon>
        <taxon>Dikarya</taxon>
        <taxon>Ascomycota</taxon>
        <taxon>Pezizomycotina</taxon>
        <taxon>Dothideomycetes</taxon>
        <taxon>Pleosporomycetidae</taxon>
        <taxon>Venturiales</taxon>
        <taxon>Venturiaceae</taxon>
        <taxon>Venturia</taxon>
    </lineage>
</organism>
<keyword evidence="2 9" id="KW-0812">Transmembrane</keyword>
<accession>A0A8H3Z5G6</accession>
<dbReference type="PANTHER" id="PTHR31811:SF0">
    <property type="entry name" value="TRNA A64-2'-O-RIBOSYLPHOSPHATE TRANSFERASE"/>
    <property type="match status" value="1"/>
</dbReference>
<dbReference type="InterPro" id="IPR033421">
    <property type="entry name" value="Rit1_DUSP-like"/>
</dbReference>
<dbReference type="Pfam" id="PF08030">
    <property type="entry name" value="NAD_binding_6"/>
    <property type="match status" value="1"/>
</dbReference>
<dbReference type="EMBL" id="WNWR01000388">
    <property type="protein sequence ID" value="KAE9980411.1"/>
    <property type="molecule type" value="Genomic_DNA"/>
</dbReference>
<dbReference type="Pfam" id="PF17184">
    <property type="entry name" value="Rit1_C"/>
    <property type="match status" value="1"/>
</dbReference>
<evidence type="ECO:0000256" key="8">
    <source>
        <dbReference type="SAM" id="MobiDB-lite"/>
    </source>
</evidence>
<comment type="subcellular location">
    <subcellularLocation>
        <location evidence="1">Membrane</location>
        <topology evidence="1">Multi-pass membrane protein</topology>
    </subcellularLocation>
</comment>
<keyword evidence="6" id="KW-0406">Ion transport</keyword>
<evidence type="ECO:0000256" key="7">
    <source>
        <dbReference type="ARBA" id="ARBA00023136"/>
    </source>
</evidence>
<evidence type="ECO:0000313" key="12">
    <source>
        <dbReference type="Proteomes" id="UP000490939"/>
    </source>
</evidence>
<evidence type="ECO:0000259" key="10">
    <source>
        <dbReference type="PROSITE" id="PS51384"/>
    </source>
</evidence>
<dbReference type="CDD" id="cd06186">
    <property type="entry name" value="NOX_Duox_like_FAD_NADP"/>
    <property type="match status" value="1"/>
</dbReference>
<dbReference type="SFLD" id="SFLDG01168">
    <property type="entry name" value="Ferric_reductase_subgroup_(FRE"/>
    <property type="match status" value="1"/>
</dbReference>
<sequence>MTKPIQISDIIFPELATNFSSTLASLKRSTLSISNRLSSISDDAQFVCRVADAYGLPLVANERCGSWYIPPERKRASAYFKSTDGHNGEWSMSLRRLNTQVFEVINKENGCIIVDSTRRGKSMPDALSKTVPIWCAVWNRVLFSENLEAHTLHTPPQCVSPSEHARIERRLEDFVFKIKELELDLIELRKMITKPLRPMWTTRDSSLLEERPKFEGFHPVVLCTASRRVHGTEVSERGYIQGAGDDSEGWSHGLTASMFWKHKDMLMSTNEQDLPDRIAALIDADKNSVSVSELIMIKPTNWLYTCQIQALNDSVLENLDGLITCGQKSQMAQLPVFNGKHLHLECRERKLGSRDLRKELSKLVTFMSQLKSPKRLLVCCPTGKDLSIGVILAILCLYADDQGNLAGEATSRSMSKNIIKQRTSSIMTSFPSASPSRATLQSVNDFLLTSVPAAVEIPQWMHDRQNKSIHIQALFDSLNGKWAMQRDIGNFRDDGLAGTVSGSANFERRDPTSPDTAAEYLYIEDGKFTTTTGMVLQATRRWIWRYHDNAATEAPISVHFVKADGETEDYVYNLLTFPPKEGSESVDGGDVLKARAEHPCGDDFYVSTYEFTMAMGKFEVSCTIGPSVARLDEDDVAKPSSTNTTARNRKMYLLTPDELVDTLKSIAITDLLRRGEDALGQLDSTYHWAQQEMGPALHQLIARINVHYNKTSPAGLIEANTRDPFNKSGKYALGWVYFGIILLALTSALYVYHAFTDRIRAAMYEDEVLKSSAASSPADDYEMAARTNYYPYPTDKSTNKIFSLSPISGNSDFKPKTQSSLSASRPLHIIIAAFRYIFYRPLPEIRLRKGWRPITFPAPGTAVIVFAGLAFSMLYTFLPQPLFWKSIEYGSPPVAIRAGMLAVALLPWVTALAMKASVISLLTGIGHERLNVFHRWGAYLMLLLSIIHTVPFYVTPISDAKGLAAFKAFFQNTEGFYIYGSGIAALVPLSFLCVHSLPMIRHKAYELFLLLHWPIAMLFVGMMFWHCHNYLTSWSYLWVTVVIWATSWLARIFFWNFSNPWRVSFLVGDECALTILPENAVKITIPTQKRWRPGQFVYIRMPGISIFENHPFTIASLCSDDFPSEYGEGYRDMLLVFRPFGGFTRKALNKAIKKHPWDTYRAFIDGPYGGMRRKLESFDTVVLIAGGSGITAIASQLLDLIKRMRDGKAVTQKVEVIWALKRPETMEWFKEELRICRECAPPEAVTCQFYITGAKRFPPKTHRMTAQTTQNRASVYVHDKINDAFMGVADKRSSYISKRNSIHIKEEAGEDKELEQHLRTENEDMINPLPRAHVVQTSKAGNFSFPQSPTRHSFPPALSPNSPTREHNKGGRDLSLDIQTALQTSNAGDYLNASAVDEKSYEFGFPSTPTEFQKNLMRFAFLPAAKKAADGWSTEYGRPDLPYQLRQLSKTWGKRTCVFVCGPPGMRVVVAQQIAELQKLVLRDSGREEIFMHAENYAL</sequence>
<feature type="transmembrane region" description="Helical" evidence="9">
    <location>
        <begin position="976"/>
        <end position="997"/>
    </location>
</feature>
<feature type="transmembrane region" description="Helical" evidence="9">
    <location>
        <begin position="898"/>
        <end position="924"/>
    </location>
</feature>
<dbReference type="InterPro" id="IPR013121">
    <property type="entry name" value="Fe_red_NAD-bd_6"/>
</dbReference>
<evidence type="ECO:0000256" key="5">
    <source>
        <dbReference type="ARBA" id="ARBA00023002"/>
    </source>
</evidence>
<dbReference type="Pfam" id="PF08022">
    <property type="entry name" value="FAD_binding_8"/>
    <property type="match status" value="1"/>
</dbReference>
<evidence type="ECO:0000256" key="6">
    <source>
        <dbReference type="ARBA" id="ARBA00023065"/>
    </source>
</evidence>
<dbReference type="InterPro" id="IPR013130">
    <property type="entry name" value="Fe3_Rdtase_TM_dom"/>
</dbReference>
<evidence type="ECO:0000313" key="11">
    <source>
        <dbReference type="EMBL" id="KAE9980411.1"/>
    </source>
</evidence>
<feature type="domain" description="FAD-binding FR-type" evidence="10">
    <location>
        <begin position="1036"/>
        <end position="1174"/>
    </location>
</feature>
<dbReference type="Pfam" id="PF04179">
    <property type="entry name" value="Init_tRNA_PT"/>
    <property type="match status" value="1"/>
</dbReference>
<feature type="compositionally biased region" description="Polar residues" evidence="8">
    <location>
        <begin position="1342"/>
        <end position="1351"/>
    </location>
</feature>
<dbReference type="GO" id="GO:0005737">
    <property type="term" value="C:cytoplasm"/>
    <property type="evidence" value="ECO:0007669"/>
    <property type="project" value="TreeGrafter"/>
</dbReference>
<comment type="caution">
    <text evidence="11">The sequence shown here is derived from an EMBL/GenBank/DDBJ whole genome shotgun (WGS) entry which is preliminary data.</text>
</comment>
<feature type="region of interest" description="Disordered" evidence="8">
    <location>
        <begin position="1342"/>
        <end position="1371"/>
    </location>
</feature>
<dbReference type="PROSITE" id="PS51384">
    <property type="entry name" value="FAD_FR"/>
    <property type="match status" value="1"/>
</dbReference>
<keyword evidence="12" id="KW-1185">Reference proteome</keyword>
<evidence type="ECO:0000256" key="3">
    <source>
        <dbReference type="ARBA" id="ARBA00022982"/>
    </source>
</evidence>
<evidence type="ECO:0000256" key="2">
    <source>
        <dbReference type="ARBA" id="ARBA00022692"/>
    </source>
</evidence>
<name>A0A8H3Z5G6_VENIN</name>
<feature type="transmembrane region" description="Helical" evidence="9">
    <location>
        <begin position="732"/>
        <end position="752"/>
    </location>
</feature>
<keyword evidence="4 9" id="KW-1133">Transmembrane helix</keyword>
<dbReference type="InterPro" id="IPR013112">
    <property type="entry name" value="FAD-bd_8"/>
</dbReference>
<dbReference type="GO" id="GO:0016020">
    <property type="term" value="C:membrane"/>
    <property type="evidence" value="ECO:0007669"/>
    <property type="project" value="UniProtKB-SubCell"/>
</dbReference>
<dbReference type="GO" id="GO:0019988">
    <property type="term" value="P:charged-tRNA amino acid modification"/>
    <property type="evidence" value="ECO:0007669"/>
    <property type="project" value="InterPro"/>
</dbReference>
<dbReference type="InterPro" id="IPR033449">
    <property type="entry name" value="Rit1_N"/>
</dbReference>
<dbReference type="InterPro" id="IPR039261">
    <property type="entry name" value="FNR_nucleotide-bd"/>
</dbReference>
<dbReference type="SUPFAM" id="SSF52343">
    <property type="entry name" value="Ferredoxin reductase-like, C-terminal NADP-linked domain"/>
    <property type="match status" value="1"/>
</dbReference>
<dbReference type="SFLD" id="SFLDS00052">
    <property type="entry name" value="Ferric_Reductase_Domain"/>
    <property type="match status" value="1"/>
</dbReference>
<feature type="transmembrane region" description="Helical" evidence="9">
    <location>
        <begin position="1004"/>
        <end position="1024"/>
    </location>
</feature>
<feature type="transmembrane region" description="Helical" evidence="9">
    <location>
        <begin position="936"/>
        <end position="956"/>
    </location>
</feature>
<feature type="transmembrane region" description="Helical" evidence="9">
    <location>
        <begin position="1036"/>
        <end position="1054"/>
    </location>
</feature>
<evidence type="ECO:0000256" key="1">
    <source>
        <dbReference type="ARBA" id="ARBA00004141"/>
    </source>
</evidence>
<dbReference type="InterPro" id="IPR007306">
    <property type="entry name" value="Rit1"/>
</dbReference>
<dbReference type="SUPFAM" id="SSF63380">
    <property type="entry name" value="Riboflavin synthase domain-like"/>
    <property type="match status" value="1"/>
</dbReference>
<dbReference type="InterPro" id="IPR045632">
    <property type="entry name" value="DUF6314"/>
</dbReference>
<protein>
    <recommendedName>
        <fullName evidence="10">FAD-binding FR-type domain-containing protein</fullName>
    </recommendedName>
</protein>
<dbReference type="Pfam" id="PF01794">
    <property type="entry name" value="Ferric_reduct"/>
    <property type="match status" value="1"/>
</dbReference>
<dbReference type="InterPro" id="IPR017938">
    <property type="entry name" value="Riboflavin_synthase-like_b-brl"/>
</dbReference>
<evidence type="ECO:0000256" key="9">
    <source>
        <dbReference type="SAM" id="Phobius"/>
    </source>
</evidence>
<dbReference type="Proteomes" id="UP000490939">
    <property type="component" value="Unassembled WGS sequence"/>
</dbReference>
<gene>
    <name evidence="11" type="ORF">EG327_006573</name>
</gene>
<dbReference type="InterPro" id="IPR017927">
    <property type="entry name" value="FAD-bd_FR_type"/>
</dbReference>
<proteinExistence type="predicted"/>
<keyword evidence="7 9" id="KW-0472">Membrane</keyword>
<dbReference type="Gene3D" id="3.40.50.80">
    <property type="entry name" value="Nucleotide-binding domain of ferredoxin-NADP reductase (FNR) module"/>
    <property type="match status" value="2"/>
</dbReference>
<dbReference type="GO" id="GO:0016491">
    <property type="term" value="F:oxidoreductase activity"/>
    <property type="evidence" value="ECO:0007669"/>
    <property type="project" value="UniProtKB-KW"/>
</dbReference>
<keyword evidence="3" id="KW-0249">Electron transport</keyword>
<reference evidence="11 12" key="1">
    <citation type="submission" date="2019-07" db="EMBL/GenBank/DDBJ databases">
        <title>Venturia inaequalis Genome Resource.</title>
        <authorList>
            <person name="Lichtner F.J."/>
        </authorList>
    </citation>
    <scope>NUCLEOTIDE SEQUENCE [LARGE SCALE GENOMIC DNA]</scope>
    <source>
        <strain evidence="11 12">DMI_063113</strain>
    </source>
</reference>